<proteinExistence type="predicted"/>
<dbReference type="AlphaFoldDB" id="A0A3E1HGJ1"/>
<protein>
    <submittedName>
        <fullName evidence="1">Uncharacterized protein</fullName>
    </submittedName>
</protein>
<sequence length="120" mass="13380">MDATATGLDTIQRQILSYAAPGDAANLVVDTDLYRGLSETALHRAARHDGWIGDSIRTDRAIAAAGRLREFRIEKGLSLDDFIILTPLTEVVTTADYRCAEYADIIDTFTMPWIFYVRLV</sequence>
<gene>
    <name evidence="1" type="ORF">MUBE_08570</name>
</gene>
<name>A0A3E1HGJ1_9MYCO</name>
<feature type="non-terminal residue" evidence="1">
    <location>
        <position position="120"/>
    </location>
</feature>
<keyword evidence="2" id="KW-1185">Reference proteome</keyword>
<organism evidence="1 2">
    <name type="scientific">Mycobacterium uberis</name>
    <dbReference type="NCBI Taxonomy" id="2162698"/>
    <lineage>
        <taxon>Bacteria</taxon>
        <taxon>Bacillati</taxon>
        <taxon>Actinomycetota</taxon>
        <taxon>Actinomycetes</taxon>
        <taxon>Mycobacteriales</taxon>
        <taxon>Mycobacteriaceae</taxon>
        <taxon>Mycobacterium</taxon>
    </lineage>
</organism>
<evidence type="ECO:0000313" key="2">
    <source>
        <dbReference type="Proteomes" id="UP000258522"/>
    </source>
</evidence>
<accession>A0A3E1HGJ1</accession>
<comment type="caution">
    <text evidence="1">The sequence shown here is derived from an EMBL/GenBank/DDBJ whole genome shotgun (WGS) entry which is preliminary data.</text>
</comment>
<reference evidence="1 2" key="1">
    <citation type="submission" date="2018-07" db="EMBL/GenBank/DDBJ databases">
        <title>Whole genome sequence of Mycobacterium uberis.</title>
        <authorList>
            <person name="Benjak A."/>
        </authorList>
    </citation>
    <scope>NUCLEOTIDE SEQUENCE [LARGE SCALE GENOMIC DNA]</scope>
    <source>
        <strain evidence="1 2">Jura</strain>
    </source>
</reference>
<dbReference type="EMBL" id="QAYL01000012">
    <property type="protein sequence ID" value="RFD25568.1"/>
    <property type="molecule type" value="Genomic_DNA"/>
</dbReference>
<evidence type="ECO:0000313" key="1">
    <source>
        <dbReference type="EMBL" id="RFD25568.1"/>
    </source>
</evidence>
<dbReference type="Proteomes" id="UP000258522">
    <property type="component" value="Unassembled WGS sequence"/>
</dbReference>